<evidence type="ECO:0000313" key="2">
    <source>
        <dbReference type="Proteomes" id="UP000254821"/>
    </source>
</evidence>
<evidence type="ECO:0000313" key="1">
    <source>
        <dbReference type="EMBL" id="STQ78257.1"/>
    </source>
</evidence>
<name>A0A377PD71_HAFAL</name>
<proteinExistence type="predicted"/>
<gene>
    <name evidence="1" type="ORF">NCTC8105_00261</name>
</gene>
<dbReference type="EMBL" id="UGHP01000001">
    <property type="protein sequence ID" value="STQ78257.1"/>
    <property type="molecule type" value="Genomic_DNA"/>
</dbReference>
<dbReference type="Proteomes" id="UP000254821">
    <property type="component" value="Unassembled WGS sequence"/>
</dbReference>
<protein>
    <submittedName>
        <fullName evidence="1">Uncharacterized protein</fullName>
    </submittedName>
</protein>
<dbReference type="AlphaFoldDB" id="A0A377PD71"/>
<reference evidence="1 2" key="1">
    <citation type="submission" date="2018-06" db="EMBL/GenBank/DDBJ databases">
        <authorList>
            <consortium name="Pathogen Informatics"/>
            <person name="Doyle S."/>
        </authorList>
    </citation>
    <scope>NUCLEOTIDE SEQUENCE [LARGE SCALE GENOMIC DNA]</scope>
    <source>
        <strain evidence="1 2">NCTC8105</strain>
    </source>
</reference>
<accession>A0A377PD71</accession>
<sequence length="46" mass="4847">MNTAKVPQGLRSSACTTTIDKPAMVIVMINSMAKPVHQPAIGPVQI</sequence>
<organism evidence="1 2">
    <name type="scientific">Hafnia alvei</name>
    <dbReference type="NCBI Taxonomy" id="569"/>
    <lineage>
        <taxon>Bacteria</taxon>
        <taxon>Pseudomonadati</taxon>
        <taxon>Pseudomonadota</taxon>
        <taxon>Gammaproteobacteria</taxon>
        <taxon>Enterobacterales</taxon>
        <taxon>Hafniaceae</taxon>
        <taxon>Hafnia</taxon>
    </lineage>
</organism>